<comment type="similarity">
    <text evidence="2">Belongs to the GET4 family.</text>
</comment>
<dbReference type="InterPro" id="IPR007317">
    <property type="entry name" value="GET4"/>
</dbReference>
<dbReference type="AlphaFoldDB" id="A0A397T597"/>
<dbReference type="GO" id="GO:0005829">
    <property type="term" value="C:cytosol"/>
    <property type="evidence" value="ECO:0007669"/>
    <property type="project" value="UniProtKB-SubCell"/>
</dbReference>
<keyword evidence="7" id="KW-1185">Reference proteome</keyword>
<dbReference type="EMBL" id="QKYT01000113">
    <property type="protein sequence ID" value="RIA93012.1"/>
    <property type="molecule type" value="Genomic_DNA"/>
</dbReference>
<sequence length="332" mass="37644">MSNVKGTDKVLDKLKVSVEEGKYYEAHQMYRTVCRRYIKQKKYKSAIDLLFSGAQTLLKHKQTGSGSDLSLYLIDAYNEEKMPVTDESRARIIQLLELFPADEPGRKRFIDASVSWSVKFGENPAGDPGLHHYVGELFWKDKMYSEAEPHFLAGNAESSKSYGKMLAEWSEKDLSSKRGAYIARAVLQYLCLRSIREAKNSFDTFIAEVNEKHPSIKSGTAPYQPKITGNTIEITIYALPLLNFLQLLILTVQRDAADLFTQLRTKYKNDLSIEPSFDDLLNKIGEIFFNLRPQRPQQFNIFQLMNTIFPQSAGSSSSGGSHSRISSPNELD</sequence>
<dbReference type="PANTHER" id="PTHR12875:SF0">
    <property type="entry name" value="GOLGI TO ER TRAFFIC PROTEIN 4 HOMOLOG"/>
    <property type="match status" value="1"/>
</dbReference>
<reference evidence="6 7" key="1">
    <citation type="submission" date="2018-06" db="EMBL/GenBank/DDBJ databases">
        <title>Comparative genomics reveals the genomic features of Rhizophagus irregularis, R. cerebriforme, R. diaphanum and Gigaspora rosea, and their symbiotic lifestyle signature.</title>
        <authorList>
            <person name="Morin E."/>
            <person name="San Clemente H."/>
            <person name="Chen E.C.H."/>
            <person name="De La Providencia I."/>
            <person name="Hainaut M."/>
            <person name="Kuo A."/>
            <person name="Kohler A."/>
            <person name="Murat C."/>
            <person name="Tang N."/>
            <person name="Roy S."/>
            <person name="Loubradou J."/>
            <person name="Henrissat B."/>
            <person name="Grigoriev I.V."/>
            <person name="Corradi N."/>
            <person name="Roux C."/>
            <person name="Martin F.M."/>
        </authorList>
    </citation>
    <scope>NUCLEOTIDE SEQUENCE [LARGE SCALE GENOMIC DNA]</scope>
    <source>
        <strain evidence="6 7">DAOM 227022</strain>
    </source>
</reference>
<dbReference type="FunFam" id="1.25.40.10:FF:000060">
    <property type="entry name" value="Golgi to ER traffic protein 4 homolog"/>
    <property type="match status" value="1"/>
</dbReference>
<dbReference type="Proteomes" id="UP000265703">
    <property type="component" value="Unassembled WGS sequence"/>
</dbReference>
<keyword evidence="4" id="KW-0963">Cytoplasm</keyword>
<dbReference type="OrthoDB" id="10252405at2759"/>
<evidence type="ECO:0000256" key="4">
    <source>
        <dbReference type="ARBA" id="ARBA00022490"/>
    </source>
</evidence>
<protein>
    <recommendedName>
        <fullName evidence="8">DUF410-domain-containing protein</fullName>
    </recommendedName>
</protein>
<accession>A0A397T597</accession>
<evidence type="ECO:0000313" key="6">
    <source>
        <dbReference type="EMBL" id="RIA93012.1"/>
    </source>
</evidence>
<name>A0A397T597_9GLOM</name>
<evidence type="ECO:0000256" key="5">
    <source>
        <dbReference type="SAM" id="MobiDB-lite"/>
    </source>
</evidence>
<organism evidence="6 7">
    <name type="scientific">Glomus cerebriforme</name>
    <dbReference type="NCBI Taxonomy" id="658196"/>
    <lineage>
        <taxon>Eukaryota</taxon>
        <taxon>Fungi</taxon>
        <taxon>Fungi incertae sedis</taxon>
        <taxon>Mucoromycota</taxon>
        <taxon>Glomeromycotina</taxon>
        <taxon>Glomeromycetes</taxon>
        <taxon>Glomerales</taxon>
        <taxon>Glomeraceae</taxon>
        <taxon>Glomus</taxon>
    </lineage>
</organism>
<dbReference type="STRING" id="658196.A0A397T597"/>
<dbReference type="GO" id="GO:0045048">
    <property type="term" value="P:protein insertion into ER membrane"/>
    <property type="evidence" value="ECO:0007669"/>
    <property type="project" value="InterPro"/>
</dbReference>
<comment type="subcellular location">
    <subcellularLocation>
        <location evidence="1">Cytoplasm</location>
        <location evidence="1">Cytosol</location>
    </subcellularLocation>
</comment>
<proteinExistence type="inferred from homology"/>
<evidence type="ECO:0008006" key="8">
    <source>
        <dbReference type="Google" id="ProtNLM"/>
    </source>
</evidence>
<gene>
    <name evidence="6" type="ORF">C1645_37012</name>
</gene>
<evidence type="ECO:0000256" key="3">
    <source>
        <dbReference type="ARBA" id="ARBA00022448"/>
    </source>
</evidence>
<feature type="region of interest" description="Disordered" evidence="5">
    <location>
        <begin position="312"/>
        <end position="332"/>
    </location>
</feature>
<dbReference type="InterPro" id="IPR011990">
    <property type="entry name" value="TPR-like_helical_dom_sf"/>
</dbReference>
<evidence type="ECO:0000256" key="1">
    <source>
        <dbReference type="ARBA" id="ARBA00004514"/>
    </source>
</evidence>
<dbReference type="PANTHER" id="PTHR12875">
    <property type="entry name" value="GOLGI TO ER TRAFFIC PROTEIN 4 HOMOLOG"/>
    <property type="match status" value="1"/>
</dbReference>
<keyword evidence="3" id="KW-0813">Transport</keyword>
<comment type="caution">
    <text evidence="6">The sequence shown here is derived from an EMBL/GenBank/DDBJ whole genome shotgun (WGS) entry which is preliminary data.</text>
</comment>
<dbReference type="Pfam" id="PF04190">
    <property type="entry name" value="GET4"/>
    <property type="match status" value="1"/>
</dbReference>
<evidence type="ECO:0000256" key="2">
    <source>
        <dbReference type="ARBA" id="ARBA00005351"/>
    </source>
</evidence>
<evidence type="ECO:0000313" key="7">
    <source>
        <dbReference type="Proteomes" id="UP000265703"/>
    </source>
</evidence>
<dbReference type="Gene3D" id="1.25.40.10">
    <property type="entry name" value="Tetratricopeptide repeat domain"/>
    <property type="match status" value="1"/>
</dbReference>